<evidence type="ECO:0000313" key="2">
    <source>
        <dbReference type="Proteomes" id="UP000789525"/>
    </source>
</evidence>
<organism evidence="1 2">
    <name type="scientific">Acaulospora colombiana</name>
    <dbReference type="NCBI Taxonomy" id="27376"/>
    <lineage>
        <taxon>Eukaryota</taxon>
        <taxon>Fungi</taxon>
        <taxon>Fungi incertae sedis</taxon>
        <taxon>Mucoromycota</taxon>
        <taxon>Glomeromycotina</taxon>
        <taxon>Glomeromycetes</taxon>
        <taxon>Diversisporales</taxon>
        <taxon>Acaulosporaceae</taxon>
        <taxon>Acaulospora</taxon>
    </lineage>
</organism>
<reference evidence="1" key="1">
    <citation type="submission" date="2021-06" db="EMBL/GenBank/DDBJ databases">
        <authorList>
            <person name="Kallberg Y."/>
            <person name="Tangrot J."/>
            <person name="Rosling A."/>
        </authorList>
    </citation>
    <scope>NUCLEOTIDE SEQUENCE</scope>
    <source>
        <strain evidence="1">CL356</strain>
    </source>
</reference>
<feature type="non-terminal residue" evidence="1">
    <location>
        <position position="1"/>
    </location>
</feature>
<evidence type="ECO:0000313" key="1">
    <source>
        <dbReference type="EMBL" id="CAG8640363.1"/>
    </source>
</evidence>
<keyword evidence="2" id="KW-1185">Reference proteome</keyword>
<proteinExistence type="predicted"/>
<comment type="caution">
    <text evidence="1">The sequence shown here is derived from an EMBL/GenBank/DDBJ whole genome shotgun (WGS) entry which is preliminary data.</text>
</comment>
<dbReference type="Proteomes" id="UP000789525">
    <property type="component" value="Unassembled WGS sequence"/>
</dbReference>
<protein>
    <submittedName>
        <fullName evidence="1">4466_t:CDS:1</fullName>
    </submittedName>
</protein>
<name>A0ACA9N8S6_9GLOM</name>
<sequence length="999" mass="112619">PRNFPTWFANISHEEGADEAPEEPAQGPAHAEVRAEPRLVNPDEVFFETVMNGLDSHVREALMSRIADVIRNQSTETSGSTVVSTSDPGERPMRLTDPIEIPRPISIHDSSSEPDSPTTVIPVAGSSRQAGSIPRPASPQRVRFTTAQKGKFKAVSIPRPPGHQGIFIAPDPNSEEGMEAALRESDRQAALRAQEEEDLRAATELSNNVNAIENASNNEADEPGDDPHSPVSPLADRINPTSSNRADPVPRTPKRKKGKNPNDELNRLVQNNASASKVRRDARSKTPIPPSRQMPGNSTLFNKLLPTRDGIKPDRRRQNGDQKRFSNEARPADKKTMVSTLSNFLEGKALRTFMSIVAPSVNRWTVESVINMFFDELFPTNIRQTLRERFEQAEQGQLSVREWRQKIIDLAARVPDIDDAAKARRFWKGSKGYFRIKWAREGYNAEFDSFNDLYDAALRIEQEELQIRAERNSNNRTELRSSMAEHSDKKKKHNGKKRSENRDKKRDKDDRKDKPKSESKDSNKSRPSGSSNRKPMSQKEKDELRATGKCFRCKEIGHLYKDCPSRTTSKPPTLSSNAVSFSTIEARMKDVTDLGSCSITIPGLERDDLDFIVTRAEVICSWAKLLLEENLNSNSVWPTHLDRFADRFSVTHVEERYDIFHVFDYALDIEFFFTSEELSDPEFNLVYRAEDVIEENKQYWSSFAGKSTHLDDSTNPELLPSTSSIVSSPIDLPKPKFPSPSHGQLPQVVDEEEKTYLSDSSSSETEAGDHSNESNSSDEDEFRQCKIVYFDSDDDEIEEKEGYRVDAFVIANKPSTRKSRVEGRKPDRVLLERNAARPKDFERLVPKTCVIDAFIKDEPVRVLIDTGSMSDFLSTTLVDQLKIETDQLAQPLTVQLAVTGSRGKIHSSATTKIRYEEIEETRRFDVMNIDGYDAILGTPFLFQHKGIIGFNPTRFAYGSIKSLPIEGVQVAHFASRAATLLEENLDKQLTTIFPSKTSR</sequence>
<dbReference type="EMBL" id="CAJVPT010019348">
    <property type="protein sequence ID" value="CAG8640363.1"/>
    <property type="molecule type" value="Genomic_DNA"/>
</dbReference>
<accession>A0ACA9N8S6</accession>
<gene>
    <name evidence="1" type="ORF">ACOLOM_LOCUS7916</name>
</gene>